<dbReference type="Proteomes" id="UP000315017">
    <property type="component" value="Chromosome"/>
</dbReference>
<keyword evidence="5" id="KW-1185">Reference proteome</keyword>
<proteinExistence type="predicted"/>
<reference evidence="4 5" key="1">
    <citation type="submission" date="2019-02" db="EMBL/GenBank/DDBJ databases">
        <title>Deep-cultivation of Planctomycetes and their phenomic and genomic characterization uncovers novel biology.</title>
        <authorList>
            <person name="Wiegand S."/>
            <person name="Jogler M."/>
            <person name="Boedeker C."/>
            <person name="Pinto D."/>
            <person name="Vollmers J."/>
            <person name="Rivas-Marin E."/>
            <person name="Kohn T."/>
            <person name="Peeters S.H."/>
            <person name="Heuer A."/>
            <person name="Rast P."/>
            <person name="Oberbeckmann S."/>
            <person name="Bunk B."/>
            <person name="Jeske O."/>
            <person name="Meyerdierks A."/>
            <person name="Storesund J.E."/>
            <person name="Kallscheuer N."/>
            <person name="Luecker S."/>
            <person name="Lage O.M."/>
            <person name="Pohl T."/>
            <person name="Merkel B.J."/>
            <person name="Hornburger P."/>
            <person name="Mueller R.-W."/>
            <person name="Bruemmer F."/>
            <person name="Labrenz M."/>
            <person name="Spormann A.M."/>
            <person name="Op den Camp H."/>
            <person name="Overmann J."/>
            <person name="Amann R."/>
            <person name="Jetten M.S.M."/>
            <person name="Mascher T."/>
            <person name="Medema M.H."/>
            <person name="Devos D.P."/>
            <person name="Kaster A.-K."/>
            <person name="Ovreas L."/>
            <person name="Rohde M."/>
            <person name="Galperin M.Y."/>
            <person name="Jogler C."/>
        </authorList>
    </citation>
    <scope>NUCLEOTIDE SEQUENCE [LARGE SCALE GENOMIC DNA]</scope>
    <source>
        <strain evidence="4 5">ETA_A8</strain>
    </source>
</reference>
<dbReference type="InterPro" id="IPR013736">
    <property type="entry name" value="Xaa-Pro_dipept_C"/>
</dbReference>
<organism evidence="4 5">
    <name type="scientific">Anatilimnocola aggregata</name>
    <dbReference type="NCBI Taxonomy" id="2528021"/>
    <lineage>
        <taxon>Bacteria</taxon>
        <taxon>Pseudomonadati</taxon>
        <taxon>Planctomycetota</taxon>
        <taxon>Planctomycetia</taxon>
        <taxon>Pirellulales</taxon>
        <taxon>Pirellulaceae</taxon>
        <taxon>Anatilimnocola</taxon>
    </lineage>
</organism>
<name>A0A517YDJ0_9BACT</name>
<dbReference type="EMBL" id="CP036274">
    <property type="protein sequence ID" value="QDU28294.1"/>
    <property type="molecule type" value="Genomic_DNA"/>
</dbReference>
<dbReference type="InterPro" id="IPR000383">
    <property type="entry name" value="Xaa-Pro-like_dom"/>
</dbReference>
<keyword evidence="1 4" id="KW-0378">Hydrolase</keyword>
<dbReference type="SUPFAM" id="SSF49785">
    <property type="entry name" value="Galactose-binding domain-like"/>
    <property type="match status" value="1"/>
</dbReference>
<gene>
    <name evidence="4" type="primary">cocE_3</name>
    <name evidence="4" type="ORF">ETAA8_33940</name>
</gene>
<dbReference type="Gene3D" id="2.60.120.260">
    <property type="entry name" value="Galactose-binding domain-like"/>
    <property type="match status" value="1"/>
</dbReference>
<dbReference type="EC" id="3.1.1.84" evidence="4"/>
<evidence type="ECO:0000259" key="3">
    <source>
        <dbReference type="SMART" id="SM00939"/>
    </source>
</evidence>
<feature type="signal peptide" evidence="2">
    <location>
        <begin position="1"/>
        <end position="22"/>
    </location>
</feature>
<dbReference type="NCBIfam" id="TIGR00976">
    <property type="entry name" value="CocE_NonD"/>
    <property type="match status" value="2"/>
</dbReference>
<evidence type="ECO:0000256" key="1">
    <source>
        <dbReference type="ARBA" id="ARBA00022801"/>
    </source>
</evidence>
<keyword evidence="2" id="KW-0732">Signal</keyword>
<sequence length="555" mass="62226" precursor="true">MNQRYLLFIAFLLGLGPVIAAAQPTVDLGTITERHEMIPMRDGKRLSAYLYIPPGLGPWPVVFEQRYADLRGAATRKAAAKLAESGYVVALVNFRGTHLSEGTWVGYRALAWGELKDGYDTCEWLAAQSWSTGKVGTFGSSQGGYAQNYLAVTQPPHLKCQYMVDTGLSLFQEGYRLGGITRPTRFATMEKVCRNPEDNRQLVAEWFRHPHYDDYWRDEDCSLHFDKMNVPCFTIGSWYDFMNQGSIASFQGRQHKGGPDSRGKQQLIIGPWLHGRLNKGSRVGELVYPANATWPEHEHMVRWFDYWLKEKENGIEREPAVRYYVMGAVGDEGAPGNVWRTADDWPPRVEMSPLYLQAEGALSSVPPTSIQGSTSYVSDPLNPMQMPGAAFLGAKDGRPFEKQAEVRTFTTEPLAEPVEWTGRVRAELMLSSTARDTDVVVRISDVYPDGRSIVIVEYPWRARYREGLDHEALLVPGEVHKLAFDIGWLSQIFAKGHRIRVTIASTGAPLYEPNPQTGDAQTIEFPKNAVKAVNTLHHNRLHASRILAPVATALK</sequence>
<dbReference type="Gene3D" id="3.40.50.1820">
    <property type="entry name" value="alpha/beta hydrolase"/>
    <property type="match status" value="1"/>
</dbReference>
<dbReference type="RefSeq" id="WP_202921879.1">
    <property type="nucleotide sequence ID" value="NZ_CP036274.1"/>
</dbReference>
<evidence type="ECO:0000256" key="2">
    <source>
        <dbReference type="SAM" id="SignalP"/>
    </source>
</evidence>
<feature type="chain" id="PRO_5021702522" evidence="2">
    <location>
        <begin position="23"/>
        <end position="555"/>
    </location>
</feature>
<dbReference type="AlphaFoldDB" id="A0A517YDJ0"/>
<dbReference type="InterPro" id="IPR029058">
    <property type="entry name" value="AB_hydrolase_fold"/>
</dbReference>
<dbReference type="SUPFAM" id="SSF53474">
    <property type="entry name" value="alpha/beta-Hydrolases"/>
    <property type="match status" value="1"/>
</dbReference>
<dbReference type="Pfam" id="PF08530">
    <property type="entry name" value="PepX_C"/>
    <property type="match status" value="1"/>
</dbReference>
<dbReference type="SMART" id="SM00939">
    <property type="entry name" value="PepX_C"/>
    <property type="match status" value="1"/>
</dbReference>
<evidence type="ECO:0000313" key="4">
    <source>
        <dbReference type="EMBL" id="QDU28294.1"/>
    </source>
</evidence>
<evidence type="ECO:0000313" key="5">
    <source>
        <dbReference type="Proteomes" id="UP000315017"/>
    </source>
</evidence>
<protein>
    <submittedName>
        <fullName evidence="4">Cocaine esterase</fullName>
        <ecNumber evidence="4">3.1.1.84</ecNumber>
    </submittedName>
</protein>
<dbReference type="InterPro" id="IPR008979">
    <property type="entry name" value="Galactose-bd-like_sf"/>
</dbReference>
<dbReference type="InterPro" id="IPR005674">
    <property type="entry name" value="CocE/Ser_esterase"/>
</dbReference>
<accession>A0A517YDJ0</accession>
<dbReference type="KEGG" id="aagg:ETAA8_33940"/>
<dbReference type="GO" id="GO:0008239">
    <property type="term" value="F:dipeptidyl-peptidase activity"/>
    <property type="evidence" value="ECO:0007669"/>
    <property type="project" value="InterPro"/>
</dbReference>
<feature type="domain" description="Xaa-Pro dipeptidyl-peptidase C-terminal" evidence="3">
    <location>
        <begin position="301"/>
        <end position="547"/>
    </location>
</feature>
<dbReference type="Pfam" id="PF02129">
    <property type="entry name" value="Peptidase_S15"/>
    <property type="match status" value="1"/>
</dbReference>